<dbReference type="AlphaFoldDB" id="A0A2P2PCI7"/>
<evidence type="ECO:0000256" key="1">
    <source>
        <dbReference type="SAM" id="MobiDB-lite"/>
    </source>
</evidence>
<protein>
    <submittedName>
        <fullName evidence="2">Uncharacterized protein</fullName>
    </submittedName>
</protein>
<organism evidence="2">
    <name type="scientific">Rhizophora mucronata</name>
    <name type="common">Asiatic mangrove</name>
    <dbReference type="NCBI Taxonomy" id="61149"/>
    <lineage>
        <taxon>Eukaryota</taxon>
        <taxon>Viridiplantae</taxon>
        <taxon>Streptophyta</taxon>
        <taxon>Embryophyta</taxon>
        <taxon>Tracheophyta</taxon>
        <taxon>Spermatophyta</taxon>
        <taxon>Magnoliopsida</taxon>
        <taxon>eudicotyledons</taxon>
        <taxon>Gunneridae</taxon>
        <taxon>Pentapetalae</taxon>
        <taxon>rosids</taxon>
        <taxon>fabids</taxon>
        <taxon>Malpighiales</taxon>
        <taxon>Rhizophoraceae</taxon>
        <taxon>Rhizophora</taxon>
    </lineage>
</organism>
<proteinExistence type="predicted"/>
<accession>A0A2P2PCI7</accession>
<name>A0A2P2PCI7_RHIMU</name>
<evidence type="ECO:0000313" key="2">
    <source>
        <dbReference type="EMBL" id="MBX52458.1"/>
    </source>
</evidence>
<feature type="region of interest" description="Disordered" evidence="1">
    <location>
        <begin position="1"/>
        <end position="25"/>
    </location>
</feature>
<sequence length="39" mass="4536">MGIGKRRRKIMALKHDKASSKHISTLKPPRHAKLNLNFR</sequence>
<reference evidence="2" key="1">
    <citation type="submission" date="2018-02" db="EMBL/GenBank/DDBJ databases">
        <title>Rhizophora mucronata_Transcriptome.</title>
        <authorList>
            <person name="Meera S.P."/>
            <person name="Sreeshan A."/>
            <person name="Augustine A."/>
        </authorList>
    </citation>
    <scope>NUCLEOTIDE SEQUENCE</scope>
    <source>
        <tissue evidence="2">Leaf</tissue>
    </source>
</reference>
<feature type="compositionally biased region" description="Basic residues" evidence="1">
    <location>
        <begin position="1"/>
        <end position="12"/>
    </location>
</feature>
<dbReference type="EMBL" id="GGEC01071974">
    <property type="protein sequence ID" value="MBX52458.1"/>
    <property type="molecule type" value="Transcribed_RNA"/>
</dbReference>